<accession>A0ABU1SY17</accession>
<sequence length="246" mass="25815">MNYIKGADFNLLEEPESSINKKEIVFRQKKIKVLADYGSALKAAADDGNIQKLQDASSALAEAVANLGMAVGPGAGPILSPVAKAAGKGVGLALSDHYARRVNQIIRDTDPFVQIVVRSLKQDVAIISGSSETALIEYKLNQKTALATIRGNFSPNGSNTSTTVPTSSEVAGRAQLHEQFLESAASVDAAHAAFAATAEYDNVLDQIAKTHHALAEQSGKANFDVDTLVALTGNLSDLVQAAKKGK</sequence>
<dbReference type="Proteomes" id="UP001250791">
    <property type="component" value="Unassembled WGS sequence"/>
</dbReference>
<reference evidence="1 2" key="1">
    <citation type="submission" date="2023-07" db="EMBL/GenBank/DDBJ databases">
        <title>Sorghum-associated microbial communities from plants grown in Nebraska, USA.</title>
        <authorList>
            <person name="Schachtman D."/>
        </authorList>
    </citation>
    <scope>NUCLEOTIDE SEQUENCE [LARGE SCALE GENOMIC DNA]</scope>
    <source>
        <strain evidence="1 2">3199</strain>
    </source>
</reference>
<name>A0ABU1SY17_9HYPH</name>
<dbReference type="EMBL" id="JAVDUP010000010">
    <property type="protein sequence ID" value="MDR6903866.1"/>
    <property type="molecule type" value="Genomic_DNA"/>
</dbReference>
<proteinExistence type="predicted"/>
<comment type="caution">
    <text evidence="1">The sequence shown here is derived from an EMBL/GenBank/DDBJ whole genome shotgun (WGS) entry which is preliminary data.</text>
</comment>
<evidence type="ECO:0000313" key="1">
    <source>
        <dbReference type="EMBL" id="MDR6903866.1"/>
    </source>
</evidence>
<dbReference type="RefSeq" id="WP_310235475.1">
    <property type="nucleotide sequence ID" value="NZ_JAVDUP010000010.1"/>
</dbReference>
<keyword evidence="2" id="KW-1185">Reference proteome</keyword>
<organism evidence="1 2">
    <name type="scientific">Rhizobium miluonense</name>
    <dbReference type="NCBI Taxonomy" id="411945"/>
    <lineage>
        <taxon>Bacteria</taxon>
        <taxon>Pseudomonadati</taxon>
        <taxon>Pseudomonadota</taxon>
        <taxon>Alphaproteobacteria</taxon>
        <taxon>Hyphomicrobiales</taxon>
        <taxon>Rhizobiaceae</taxon>
        <taxon>Rhizobium/Agrobacterium group</taxon>
        <taxon>Rhizobium</taxon>
    </lineage>
</organism>
<evidence type="ECO:0000313" key="2">
    <source>
        <dbReference type="Proteomes" id="UP001250791"/>
    </source>
</evidence>
<protein>
    <submittedName>
        <fullName evidence="1">Uncharacterized protein</fullName>
    </submittedName>
</protein>
<gene>
    <name evidence="1" type="ORF">J2W52_005499</name>
</gene>